<dbReference type="Proteomes" id="UP000017861">
    <property type="component" value="Unassembled WGS sequence"/>
</dbReference>
<reference evidence="1 2" key="1">
    <citation type="journal article" date="2014" name="Genome Announc.">
        <title>Trypanosoma cruzi Clone Dm28c Draft Genome Sequence.</title>
        <authorList>
            <person name="Grisard E.C."/>
            <person name="Teixeira S.M."/>
            <person name="de Almeida L.G."/>
            <person name="Stoco P.H."/>
            <person name="Gerber A.L."/>
            <person name="Talavera-Lopez C."/>
            <person name="Lima O.C."/>
            <person name="Andersson B."/>
            <person name="de Vasconcelos A.T."/>
        </authorList>
    </citation>
    <scope>NUCLEOTIDE SEQUENCE [LARGE SCALE GENOMIC DNA]</scope>
    <source>
        <strain evidence="1 2">Dm28c</strain>
    </source>
</reference>
<comment type="caution">
    <text evidence="1">The sequence shown here is derived from an EMBL/GenBank/DDBJ whole genome shotgun (WGS) entry which is preliminary data.</text>
</comment>
<sequence length="278" mass="30980">MKEVLIDCPLPHTLTVTITVSVTPSFKKITGMPRSPAAHVVHRALPLRRNVRHLSVKQLRVHHGSHNRRHALAAQHTQRHNVVPPLLHNHECSAQRVLAHVLHALQPPADQAGRHALHFVVLLLHEADPPSLSIHGLGAARDCREVPHVWKIQTCGNNGHFHSITHLRSLHSPTHKGGVMGKRCSRHSAYTRAHAIATPYISHRKRGPCAEKKQGNERRASNYIPQSFSSVFHFEAFSTATNPTENVRLLSVTQRQSAVAPFFPEACPPWVPSITFLP</sequence>
<protein>
    <submittedName>
        <fullName evidence="1">Uncharacterized protein</fullName>
    </submittedName>
</protein>
<proteinExistence type="predicted"/>
<dbReference type="OrthoDB" id="10672960at2759"/>
<gene>
    <name evidence="1" type="ORF">TCDM_10658</name>
</gene>
<accession>V5BBH5</accession>
<evidence type="ECO:0000313" key="2">
    <source>
        <dbReference type="Proteomes" id="UP000017861"/>
    </source>
</evidence>
<dbReference type="EMBL" id="AYLP01000248">
    <property type="protein sequence ID" value="ESS61738.1"/>
    <property type="molecule type" value="Genomic_DNA"/>
</dbReference>
<dbReference type="AlphaFoldDB" id="V5BBH5"/>
<dbReference type="VEuPathDB" id="TriTrypDB:TCDM_10658"/>
<organism evidence="1 2">
    <name type="scientific">Trypanosoma cruzi Dm28c</name>
    <dbReference type="NCBI Taxonomy" id="1416333"/>
    <lineage>
        <taxon>Eukaryota</taxon>
        <taxon>Discoba</taxon>
        <taxon>Euglenozoa</taxon>
        <taxon>Kinetoplastea</taxon>
        <taxon>Metakinetoplastina</taxon>
        <taxon>Trypanosomatida</taxon>
        <taxon>Trypanosomatidae</taxon>
        <taxon>Trypanosoma</taxon>
        <taxon>Schizotrypanum</taxon>
    </lineage>
</organism>
<evidence type="ECO:0000313" key="1">
    <source>
        <dbReference type="EMBL" id="ESS61738.1"/>
    </source>
</evidence>
<name>V5BBH5_TRYCR</name>